<dbReference type="Proteomes" id="UP000219621">
    <property type="component" value="Unassembled WGS sequence"/>
</dbReference>
<evidence type="ECO:0000256" key="1">
    <source>
        <dbReference type="SAM" id="Coils"/>
    </source>
</evidence>
<dbReference type="AlphaFoldDB" id="A0A286GV97"/>
<organism evidence="2 3">
    <name type="scientific">Caenispirillum bisanense</name>
    <dbReference type="NCBI Taxonomy" id="414052"/>
    <lineage>
        <taxon>Bacteria</taxon>
        <taxon>Pseudomonadati</taxon>
        <taxon>Pseudomonadota</taxon>
        <taxon>Alphaproteobacteria</taxon>
        <taxon>Rhodospirillales</taxon>
        <taxon>Novispirillaceae</taxon>
        <taxon>Caenispirillum</taxon>
    </lineage>
</organism>
<protein>
    <recommendedName>
        <fullName evidence="4">DUF2892 domain-containing protein</fullName>
    </recommendedName>
</protein>
<evidence type="ECO:0008006" key="4">
    <source>
        <dbReference type="Google" id="ProtNLM"/>
    </source>
</evidence>
<keyword evidence="3" id="KW-1185">Reference proteome</keyword>
<evidence type="ECO:0000313" key="2">
    <source>
        <dbReference type="EMBL" id="SOD99049.1"/>
    </source>
</evidence>
<dbReference type="EMBL" id="OCNJ01000008">
    <property type="protein sequence ID" value="SOD99049.1"/>
    <property type="molecule type" value="Genomic_DNA"/>
</dbReference>
<dbReference type="Gene3D" id="6.10.140.1340">
    <property type="match status" value="1"/>
</dbReference>
<sequence>MGQNTPDLPQETRAMIPDTAARIRDHSADSANARIDDETERRVLTAAHRLQELQGRMHDLESRLRDLDGEWDVERTLMANAATLTVIGSLLTAFVDRRFVVIPAVVSSFLLQHALQGWCPPLPLFRRRGVRSAREIEEERVALKALRGDFDGLPGTPATGGHDRGRAALAAARRA</sequence>
<gene>
    <name evidence="2" type="ORF">SAMN05421508_108202</name>
</gene>
<name>A0A286GV97_9PROT</name>
<accession>A0A286GV97</accession>
<keyword evidence="1" id="KW-0175">Coiled coil</keyword>
<evidence type="ECO:0000313" key="3">
    <source>
        <dbReference type="Proteomes" id="UP000219621"/>
    </source>
</evidence>
<feature type="coiled-coil region" evidence="1">
    <location>
        <begin position="43"/>
        <end position="70"/>
    </location>
</feature>
<reference evidence="3" key="1">
    <citation type="submission" date="2017-09" db="EMBL/GenBank/DDBJ databases">
        <authorList>
            <person name="Varghese N."/>
            <person name="Submissions S."/>
        </authorList>
    </citation>
    <scope>NUCLEOTIDE SEQUENCE [LARGE SCALE GENOMIC DNA]</scope>
    <source>
        <strain evidence="3">USBA 140</strain>
    </source>
</reference>
<proteinExistence type="predicted"/>